<evidence type="ECO:0000259" key="1">
    <source>
        <dbReference type="Pfam" id="PF00149"/>
    </source>
</evidence>
<comment type="caution">
    <text evidence="2">The sequence shown here is derived from an EMBL/GenBank/DDBJ whole genome shotgun (WGS) entry which is preliminary data.</text>
</comment>
<sequence>MSALPDNHGALAIELAGELVWLLPEKALFWPREKMLVIADIHFGKAASFRALGVPVPAGTTSANLAALDRLVARHGARQVLFLGDFLHAKAAHAVSTMAAMQRWRAQQPSLALTLVRGNHDLHAGDPPRWLAIAMADEPMRLGPFAFCHHPDLLATGYLMAGHVHPVYRLRSGWESVLLPCFMADAQRIVLPAFGAFTGGHAVVPAADERLFVTSGDAVVEVPAASRRDGR</sequence>
<dbReference type="RefSeq" id="WP_070248900.1">
    <property type="nucleotide sequence ID" value="NZ_LROM01000087.1"/>
</dbReference>
<dbReference type="Gene3D" id="3.60.21.10">
    <property type="match status" value="1"/>
</dbReference>
<dbReference type="NCBIfam" id="TIGR04123">
    <property type="entry name" value="P_estr_lig_assc"/>
    <property type="match status" value="1"/>
</dbReference>
<dbReference type="PANTHER" id="PTHR39323:SF1">
    <property type="entry name" value="BLR1149 PROTEIN"/>
    <property type="match status" value="1"/>
</dbReference>
<name>A0A1E7WL12_9BURK</name>
<dbReference type="OrthoDB" id="9795838at2"/>
<dbReference type="AlphaFoldDB" id="A0A1E7WL12"/>
<dbReference type="EMBL" id="LROM01000087">
    <property type="protein sequence ID" value="OEZ99690.1"/>
    <property type="molecule type" value="Genomic_DNA"/>
</dbReference>
<dbReference type="PANTHER" id="PTHR39323">
    <property type="entry name" value="BLR1149 PROTEIN"/>
    <property type="match status" value="1"/>
</dbReference>
<dbReference type="SUPFAM" id="SSF56300">
    <property type="entry name" value="Metallo-dependent phosphatases"/>
    <property type="match status" value="1"/>
</dbReference>
<protein>
    <submittedName>
        <fullName evidence="2">Calcineurin-like phosphoesterase</fullName>
    </submittedName>
</protein>
<dbReference type="GO" id="GO:0016787">
    <property type="term" value="F:hydrolase activity"/>
    <property type="evidence" value="ECO:0007669"/>
    <property type="project" value="InterPro"/>
</dbReference>
<evidence type="ECO:0000313" key="3">
    <source>
        <dbReference type="Proteomes" id="UP000175989"/>
    </source>
</evidence>
<dbReference type="Proteomes" id="UP000175989">
    <property type="component" value="Unassembled WGS sequence"/>
</dbReference>
<feature type="domain" description="Calcineurin-like phosphoesterase" evidence="1">
    <location>
        <begin position="35"/>
        <end position="131"/>
    </location>
</feature>
<dbReference type="InterPro" id="IPR004843">
    <property type="entry name" value="Calcineurin-like_PHP"/>
</dbReference>
<dbReference type="InterPro" id="IPR024173">
    <property type="entry name" value="Pesterase_MJ0037-like"/>
</dbReference>
<evidence type="ECO:0000313" key="2">
    <source>
        <dbReference type="EMBL" id="OEZ99690.1"/>
    </source>
</evidence>
<proteinExistence type="predicted"/>
<dbReference type="InterPro" id="IPR029052">
    <property type="entry name" value="Metallo-depent_PP-like"/>
</dbReference>
<dbReference type="InterPro" id="IPR026336">
    <property type="entry name" value="PdeM-like"/>
</dbReference>
<organism evidence="2 3">
    <name type="scientific">Duganella phyllosphaerae</name>
    <dbReference type="NCBI Taxonomy" id="762836"/>
    <lineage>
        <taxon>Bacteria</taxon>
        <taxon>Pseudomonadati</taxon>
        <taxon>Pseudomonadota</taxon>
        <taxon>Betaproteobacteria</taxon>
        <taxon>Burkholderiales</taxon>
        <taxon>Oxalobacteraceae</taxon>
        <taxon>Telluria group</taxon>
        <taxon>Duganella</taxon>
    </lineage>
</organism>
<dbReference type="PIRSF" id="PIRSF000887">
    <property type="entry name" value="Pesterase_MJ0037"/>
    <property type="match status" value="1"/>
</dbReference>
<keyword evidence="3" id="KW-1185">Reference proteome</keyword>
<gene>
    <name evidence="2" type="ORF">DUPY_27350</name>
</gene>
<dbReference type="Pfam" id="PF00149">
    <property type="entry name" value="Metallophos"/>
    <property type="match status" value="1"/>
</dbReference>
<dbReference type="PATRIC" id="fig|762836.4.peg.2816"/>
<accession>A0A1E7WL12</accession>
<reference evidence="3" key="1">
    <citation type="journal article" date="2016" name="Front. Microbiol.">
        <title>Molecular Keys to the Janthinobacterium and Duganella spp. Interaction with the Plant Pathogen Fusarium graminearum.</title>
        <authorList>
            <person name="Haack F.S."/>
            <person name="Poehlein A."/>
            <person name="Kroger C."/>
            <person name="Voigt C.A."/>
            <person name="Piepenbring M."/>
            <person name="Bode H.B."/>
            <person name="Daniel R."/>
            <person name="Schafer W."/>
            <person name="Streit W.R."/>
        </authorList>
    </citation>
    <scope>NUCLEOTIDE SEQUENCE [LARGE SCALE GENOMIC DNA]</scope>
    <source>
        <strain evidence="3">T54</strain>
    </source>
</reference>